<accession>A0A7L7KQD0</accession>
<evidence type="ECO:0000313" key="5">
    <source>
        <dbReference type="EMBL" id="QMS85001.1"/>
    </source>
</evidence>
<evidence type="ECO:0000313" key="6">
    <source>
        <dbReference type="Proteomes" id="UP000514720"/>
    </source>
</evidence>
<sequence length="322" mass="36222">MKKLLLLVGILVMSLSLAACKGTEDDDRPKIYVTVYPMEFLIEEIAGDTVNVIQVPGASSHSDSIDWSAREIIDMINSDLLFYIHGGADDYIPDNADVFDDGDVELIDMSQHIEYNEVCYTHTHEEHEEEQTENPVDETCDANMISDDPHFWIDPVRMAEAALFVKDKLIATYPENEELYNNNYNVLNSALEKLDLDYQEMADNATKPIITTVMLFSYWHDRYDIEIISITTDAHSSETNPGELIEVLEIAQEHNVEYILFEKNANSPAGTQLLSDLQTTAPEAAALYLHGLGQITDDERDNGSTYLTLMIDNLTALNSATK</sequence>
<evidence type="ECO:0000256" key="2">
    <source>
        <dbReference type="ARBA" id="ARBA00022448"/>
    </source>
</evidence>
<dbReference type="KEGG" id="xcl:G4Z02_04275"/>
<keyword evidence="2" id="KW-0813">Transport</keyword>
<dbReference type="Pfam" id="PF01297">
    <property type="entry name" value="ZnuA"/>
    <property type="match status" value="1"/>
</dbReference>
<dbReference type="PANTHER" id="PTHR42953">
    <property type="entry name" value="HIGH-AFFINITY ZINC UPTAKE SYSTEM PROTEIN ZNUA-RELATED"/>
    <property type="match status" value="1"/>
</dbReference>
<evidence type="ECO:0000256" key="4">
    <source>
        <dbReference type="SAM" id="SignalP"/>
    </source>
</evidence>
<proteinExistence type="inferred from homology"/>
<dbReference type="PANTHER" id="PTHR42953:SF3">
    <property type="entry name" value="HIGH-AFFINITY ZINC UPTAKE SYSTEM PROTEIN ZNUA"/>
    <property type="match status" value="1"/>
</dbReference>
<keyword evidence="6" id="KW-1185">Reference proteome</keyword>
<reference evidence="5 6" key="1">
    <citation type="submission" date="2020-02" db="EMBL/GenBank/DDBJ databases">
        <authorList>
            <person name="Zheng R.K."/>
            <person name="Sun C.M."/>
        </authorList>
    </citation>
    <scope>NUCLEOTIDE SEQUENCE [LARGE SCALE GENOMIC DNA]</scope>
    <source>
        <strain evidence="6">zrk13</strain>
    </source>
</reference>
<evidence type="ECO:0000256" key="1">
    <source>
        <dbReference type="ARBA" id="ARBA00011028"/>
    </source>
</evidence>
<dbReference type="Proteomes" id="UP000514720">
    <property type="component" value="Chromosome"/>
</dbReference>
<evidence type="ECO:0000256" key="3">
    <source>
        <dbReference type="ARBA" id="ARBA00022729"/>
    </source>
</evidence>
<gene>
    <name evidence="5" type="ORF">G4Z02_04275</name>
</gene>
<name>A0A7L7KQD0_9MOLU</name>
<feature type="chain" id="PRO_5029694439" evidence="4">
    <location>
        <begin position="19"/>
        <end position="322"/>
    </location>
</feature>
<dbReference type="Gene3D" id="3.40.50.1980">
    <property type="entry name" value="Nitrogenase molybdenum iron protein domain"/>
    <property type="match status" value="2"/>
</dbReference>
<organism evidence="5 6">
    <name type="scientific">Candidatus Xianfuyuplasma coldseepsis</name>
    <dbReference type="NCBI Taxonomy" id="2782163"/>
    <lineage>
        <taxon>Bacteria</taxon>
        <taxon>Bacillati</taxon>
        <taxon>Mycoplasmatota</taxon>
        <taxon>Mollicutes</taxon>
        <taxon>Candidatus Izemoplasmatales</taxon>
        <taxon>Candidatus Izemoplasmataceae</taxon>
        <taxon>Candidatus Xianfuyuplasma</taxon>
    </lineage>
</organism>
<dbReference type="InterPro" id="IPR050492">
    <property type="entry name" value="Bact_metal-bind_prot9"/>
</dbReference>
<dbReference type="SUPFAM" id="SSF53807">
    <property type="entry name" value="Helical backbone' metal receptor"/>
    <property type="match status" value="1"/>
</dbReference>
<dbReference type="GO" id="GO:0030001">
    <property type="term" value="P:metal ion transport"/>
    <property type="evidence" value="ECO:0007669"/>
    <property type="project" value="InterPro"/>
</dbReference>
<feature type="signal peptide" evidence="4">
    <location>
        <begin position="1"/>
        <end position="18"/>
    </location>
</feature>
<dbReference type="GO" id="GO:0046872">
    <property type="term" value="F:metal ion binding"/>
    <property type="evidence" value="ECO:0007669"/>
    <property type="project" value="InterPro"/>
</dbReference>
<protein>
    <submittedName>
        <fullName evidence="5">Zinc ABC transporter solute-binding protein</fullName>
    </submittedName>
</protein>
<dbReference type="PROSITE" id="PS51257">
    <property type="entry name" value="PROKAR_LIPOPROTEIN"/>
    <property type="match status" value="1"/>
</dbReference>
<comment type="similarity">
    <text evidence="1">Belongs to the bacterial solute-binding protein 9 family.</text>
</comment>
<dbReference type="InterPro" id="IPR006127">
    <property type="entry name" value="ZnuA-like"/>
</dbReference>
<dbReference type="AlphaFoldDB" id="A0A7L7KQD0"/>
<dbReference type="EMBL" id="CP048914">
    <property type="protein sequence ID" value="QMS85001.1"/>
    <property type="molecule type" value="Genomic_DNA"/>
</dbReference>
<keyword evidence="3 4" id="KW-0732">Signal</keyword>
<dbReference type="RefSeq" id="WP_258878627.1">
    <property type="nucleotide sequence ID" value="NZ_CP048914.1"/>
</dbReference>